<dbReference type="Gene3D" id="3.30.450.20">
    <property type="entry name" value="PAS domain"/>
    <property type="match status" value="1"/>
</dbReference>
<sequence length="384" mass="43825">MRNAFLVSEELIIISTILSNNDFRLNFVIFLINMKAIDSECCSVTNLSSYDEDLGATLEYLANIYGITSCELDLKKFNPQENMIYSLLTQSHSHSASEVRTYLESSRDNPLLIIMLEILPKFIDSINFRKWWTGEFDKTLTFISTTSPDADITLPEVISPDVYETIVLAEATFPSNAAHAEYLVNQSIDDISIKLVDFKVKEIDNFSLTIGSNSAEYVMKQIDYLEVNRILRCDPWLFAFIRAVEDLPISITLSVARRSRRGFPLIYVNKQFETLTGYPRSTVIGANCRFLQRSTRRTLLSEFDNIDTFTDALANATPIVVRLLNFRRNGQAFRNLVTIKPLFDAYGDYQYVLGMQHDISSTHSEKIVLSKKIHALFDYLPSTV</sequence>
<evidence type="ECO:0000256" key="3">
    <source>
        <dbReference type="ARBA" id="ARBA00022991"/>
    </source>
</evidence>
<evidence type="ECO:0000313" key="5">
    <source>
        <dbReference type="EMBL" id="AML76727.1"/>
    </source>
</evidence>
<dbReference type="SUPFAM" id="SSF55785">
    <property type="entry name" value="PYP-like sensor domain (PAS domain)"/>
    <property type="match status" value="1"/>
</dbReference>
<feature type="domain" description="PAC" evidence="4">
    <location>
        <begin position="317"/>
        <end position="371"/>
    </location>
</feature>
<reference evidence="5" key="1">
    <citation type="journal article" date="2016" name="Proc. Natl. Acad. Sci. U.S.A.">
        <title>Functional and topological diversity of LOV domain photoreceptors.</title>
        <authorList>
            <person name="Glantz S.T."/>
            <person name="Carpenter E.J."/>
            <person name="Melkonian M."/>
            <person name="Gardner K.H."/>
            <person name="Boyden E.S."/>
            <person name="Wong G.K."/>
            <person name="Chow B.Y."/>
        </authorList>
    </citation>
    <scope>NUCLEOTIDE SEQUENCE</scope>
    <source>
        <strain evidence="5">DBYD_2058225</strain>
    </source>
</reference>
<name>A0A126WWA6_9STRA</name>
<proteinExistence type="evidence at transcript level"/>
<dbReference type="PROSITE" id="PS50113">
    <property type="entry name" value="PAC"/>
    <property type="match status" value="1"/>
</dbReference>
<dbReference type="EMBL" id="KU698616">
    <property type="protein sequence ID" value="AML76727.1"/>
    <property type="molecule type" value="mRNA"/>
</dbReference>
<dbReference type="Pfam" id="PF13426">
    <property type="entry name" value="PAS_9"/>
    <property type="match status" value="1"/>
</dbReference>
<protein>
    <submittedName>
        <fullName evidence="5">Putative LOV domain-containing protein</fullName>
    </submittedName>
</protein>
<dbReference type="NCBIfam" id="TIGR00229">
    <property type="entry name" value="sensory_box"/>
    <property type="match status" value="1"/>
</dbReference>
<dbReference type="InterPro" id="IPR035965">
    <property type="entry name" value="PAS-like_dom_sf"/>
</dbReference>
<dbReference type="CDD" id="cd00130">
    <property type="entry name" value="PAS"/>
    <property type="match status" value="1"/>
</dbReference>
<dbReference type="InterPro" id="IPR000014">
    <property type="entry name" value="PAS"/>
</dbReference>
<evidence type="ECO:0000256" key="2">
    <source>
        <dbReference type="ARBA" id="ARBA00022643"/>
    </source>
</evidence>
<dbReference type="PANTHER" id="PTHR47429">
    <property type="entry name" value="PROTEIN TWIN LOV 1"/>
    <property type="match status" value="1"/>
</dbReference>
<evidence type="ECO:0000259" key="4">
    <source>
        <dbReference type="PROSITE" id="PS50113"/>
    </source>
</evidence>
<accession>A0A126WWA6</accession>
<dbReference type="InterPro" id="IPR000700">
    <property type="entry name" value="PAS-assoc_C"/>
</dbReference>
<keyword evidence="1" id="KW-0285">Flavoprotein</keyword>
<dbReference type="GO" id="GO:0005634">
    <property type="term" value="C:nucleus"/>
    <property type="evidence" value="ECO:0007669"/>
    <property type="project" value="TreeGrafter"/>
</dbReference>
<dbReference type="PANTHER" id="PTHR47429:SF2">
    <property type="entry name" value="PROTEIN TWIN LOV 1"/>
    <property type="match status" value="1"/>
</dbReference>
<organism evidence="5">
    <name type="scientific">Synura petersenii</name>
    <dbReference type="NCBI Taxonomy" id="52555"/>
    <lineage>
        <taxon>Eukaryota</taxon>
        <taxon>Sar</taxon>
        <taxon>Stramenopiles</taxon>
        <taxon>Ochrophyta</taxon>
        <taxon>Synurophyceae</taxon>
        <taxon>Synurales</taxon>
        <taxon>Mallomonadaceae</taxon>
        <taxon>Synura</taxon>
    </lineage>
</organism>
<keyword evidence="2" id="KW-0288">FMN</keyword>
<dbReference type="AlphaFoldDB" id="A0A126WWA6"/>
<keyword evidence="3" id="KW-0157">Chromophore</keyword>
<evidence type="ECO:0000256" key="1">
    <source>
        <dbReference type="ARBA" id="ARBA00022630"/>
    </source>
</evidence>